<dbReference type="GO" id="GO:0051537">
    <property type="term" value="F:2 iron, 2 sulfur cluster binding"/>
    <property type="evidence" value="ECO:0007669"/>
    <property type="project" value="UniProtKB-KW"/>
</dbReference>
<dbReference type="PROSITE" id="PS51384">
    <property type="entry name" value="FAD_FR"/>
    <property type="match status" value="1"/>
</dbReference>
<dbReference type="InterPro" id="IPR017927">
    <property type="entry name" value="FAD-bd_FR_type"/>
</dbReference>
<evidence type="ECO:0000259" key="9">
    <source>
        <dbReference type="PROSITE" id="PS51384"/>
    </source>
</evidence>
<dbReference type="SUPFAM" id="SSF52343">
    <property type="entry name" value="Ferredoxin reductase-like, C-terminal NADP-linked domain"/>
    <property type="match status" value="1"/>
</dbReference>
<proteinExistence type="predicted"/>
<dbReference type="InterPro" id="IPR001433">
    <property type="entry name" value="OxRdtase_FAD/NAD-bd"/>
</dbReference>
<dbReference type="CDD" id="cd00322">
    <property type="entry name" value="FNR_like"/>
    <property type="match status" value="1"/>
</dbReference>
<evidence type="ECO:0000256" key="3">
    <source>
        <dbReference type="ARBA" id="ARBA00022714"/>
    </source>
</evidence>
<evidence type="ECO:0000256" key="4">
    <source>
        <dbReference type="ARBA" id="ARBA00022723"/>
    </source>
</evidence>
<keyword evidence="6" id="KW-0560">Oxidoreductase</keyword>
<name>A0A1F6A1U4_9BACT</name>
<dbReference type="GO" id="GO:0016491">
    <property type="term" value="F:oxidoreductase activity"/>
    <property type="evidence" value="ECO:0007669"/>
    <property type="project" value="UniProtKB-KW"/>
</dbReference>
<evidence type="ECO:0000256" key="2">
    <source>
        <dbReference type="ARBA" id="ARBA00022630"/>
    </source>
</evidence>
<evidence type="ECO:0000256" key="8">
    <source>
        <dbReference type="ARBA" id="ARBA00023014"/>
    </source>
</evidence>
<keyword evidence="2" id="KW-0285">Flavoprotein</keyword>
<dbReference type="Pfam" id="PF00175">
    <property type="entry name" value="NAD_binding_1"/>
    <property type="match status" value="1"/>
</dbReference>
<evidence type="ECO:0000256" key="7">
    <source>
        <dbReference type="ARBA" id="ARBA00023004"/>
    </source>
</evidence>
<comment type="caution">
    <text evidence="10">The sequence shown here is derived from an EMBL/GenBank/DDBJ whole genome shotgun (WGS) entry which is preliminary data.</text>
</comment>
<keyword evidence="5" id="KW-0274">FAD</keyword>
<dbReference type="EMBL" id="MFJK01000014">
    <property type="protein sequence ID" value="OGG18442.1"/>
    <property type="molecule type" value="Genomic_DNA"/>
</dbReference>
<evidence type="ECO:0000313" key="10">
    <source>
        <dbReference type="EMBL" id="OGG18442.1"/>
    </source>
</evidence>
<comment type="cofactor">
    <cofactor evidence="1">
        <name>FAD</name>
        <dbReference type="ChEBI" id="CHEBI:57692"/>
    </cofactor>
</comment>
<keyword evidence="4" id="KW-0479">Metal-binding</keyword>
<dbReference type="GO" id="GO:0046872">
    <property type="term" value="F:metal ion binding"/>
    <property type="evidence" value="ECO:0007669"/>
    <property type="project" value="UniProtKB-KW"/>
</dbReference>
<dbReference type="InterPro" id="IPR050415">
    <property type="entry name" value="MRET"/>
</dbReference>
<sequence>MNLFRTTLVSRQEVAENTLSFFFEKPLHYDFIAGQYAGWTIPNLPNPDAEGRARTFTISSAPFEPHLSFTTRIRQTTFKQFLSHAPLGTEIQVSAPEGDFILPSLPVYKSTSLPAVVFLAAGIGITPFRSILTRVTHDHLPYKIHLFYSNHTRQDTAFLEELTTLEHQNPNFRFVPIMTQDPTWPGEKSPITPSLLTKILPSPFSNLNSVYVSGPPAFVTSLREMLFKKLRIPAESVLSDSFTGY</sequence>
<dbReference type="PANTHER" id="PTHR47354">
    <property type="entry name" value="NADH OXIDOREDUCTASE HCR"/>
    <property type="match status" value="1"/>
</dbReference>
<dbReference type="InterPro" id="IPR039261">
    <property type="entry name" value="FNR_nucleotide-bd"/>
</dbReference>
<dbReference type="PANTHER" id="PTHR47354:SF6">
    <property type="entry name" value="NADH OXIDOREDUCTASE HCR"/>
    <property type="match status" value="1"/>
</dbReference>
<evidence type="ECO:0000256" key="1">
    <source>
        <dbReference type="ARBA" id="ARBA00001974"/>
    </source>
</evidence>
<accession>A0A1F6A1U4</accession>
<dbReference type="Gene3D" id="2.40.30.10">
    <property type="entry name" value="Translation factors"/>
    <property type="match status" value="1"/>
</dbReference>
<dbReference type="SUPFAM" id="SSF63380">
    <property type="entry name" value="Riboflavin synthase domain-like"/>
    <property type="match status" value="1"/>
</dbReference>
<dbReference type="AlphaFoldDB" id="A0A1F6A1U4"/>
<dbReference type="STRING" id="1798381.A2721_01495"/>
<keyword evidence="7" id="KW-0408">Iron</keyword>
<gene>
    <name evidence="10" type="ORF">A2721_01495</name>
</gene>
<keyword evidence="8" id="KW-0411">Iron-sulfur</keyword>
<protein>
    <recommendedName>
        <fullName evidence="9">FAD-binding FR-type domain-containing protein</fullName>
    </recommendedName>
</protein>
<organism evidence="10 11">
    <name type="scientific">Candidatus Gottesmanbacteria bacterium RIFCSPHIGHO2_01_FULL_47_48</name>
    <dbReference type="NCBI Taxonomy" id="1798381"/>
    <lineage>
        <taxon>Bacteria</taxon>
        <taxon>Candidatus Gottesmaniibacteriota</taxon>
    </lineage>
</organism>
<dbReference type="InterPro" id="IPR017938">
    <property type="entry name" value="Riboflavin_synthase-like_b-brl"/>
</dbReference>
<evidence type="ECO:0000313" key="11">
    <source>
        <dbReference type="Proteomes" id="UP000177871"/>
    </source>
</evidence>
<evidence type="ECO:0000256" key="6">
    <source>
        <dbReference type="ARBA" id="ARBA00023002"/>
    </source>
</evidence>
<keyword evidence="3" id="KW-0001">2Fe-2S</keyword>
<dbReference type="Proteomes" id="UP000177871">
    <property type="component" value="Unassembled WGS sequence"/>
</dbReference>
<reference evidence="10 11" key="1">
    <citation type="journal article" date="2016" name="Nat. Commun.">
        <title>Thousands of microbial genomes shed light on interconnected biogeochemical processes in an aquifer system.</title>
        <authorList>
            <person name="Anantharaman K."/>
            <person name="Brown C.T."/>
            <person name="Hug L.A."/>
            <person name="Sharon I."/>
            <person name="Castelle C.J."/>
            <person name="Probst A.J."/>
            <person name="Thomas B.C."/>
            <person name="Singh A."/>
            <person name="Wilkins M.J."/>
            <person name="Karaoz U."/>
            <person name="Brodie E.L."/>
            <person name="Williams K.H."/>
            <person name="Hubbard S.S."/>
            <person name="Banfield J.F."/>
        </authorList>
    </citation>
    <scope>NUCLEOTIDE SEQUENCE [LARGE SCALE GENOMIC DNA]</scope>
</reference>
<evidence type="ECO:0000256" key="5">
    <source>
        <dbReference type="ARBA" id="ARBA00022827"/>
    </source>
</evidence>
<dbReference type="Gene3D" id="3.40.50.80">
    <property type="entry name" value="Nucleotide-binding domain of ferredoxin-NADP reductase (FNR) module"/>
    <property type="match status" value="1"/>
</dbReference>
<feature type="domain" description="FAD-binding FR-type" evidence="9">
    <location>
        <begin position="1"/>
        <end position="103"/>
    </location>
</feature>